<organism evidence="5 6">
    <name type="scientific">Mycolicibacterium tokaiense</name>
    <dbReference type="NCBI Taxonomy" id="39695"/>
    <lineage>
        <taxon>Bacteria</taxon>
        <taxon>Bacillati</taxon>
        <taxon>Actinomycetota</taxon>
        <taxon>Actinomycetes</taxon>
        <taxon>Mycobacteriales</taxon>
        <taxon>Mycobacteriaceae</taxon>
        <taxon>Mycolicibacterium</taxon>
    </lineage>
</organism>
<sequence length="182" mass="20800">MSRVPVREALRQLEAEGLVVQTPHAGARVSSFSLEEVPELYELREALEPLVLRHSVGNLSLDQLDELKASMERVVATENDVQAWLLQDRLFHLSSFQAAGMPTAMNLAERIYNLTQSYRRQFFSSLNPEEMEMSHLEHRLILDAIISGDAEKAAELHRLHVRQTRMVVQASRRHASKNMRSD</sequence>
<dbReference type="PANTHER" id="PTHR43537:SF24">
    <property type="entry name" value="GLUCONATE OPERON TRANSCRIPTIONAL REPRESSOR"/>
    <property type="match status" value="1"/>
</dbReference>
<dbReference type="InterPro" id="IPR036388">
    <property type="entry name" value="WH-like_DNA-bd_sf"/>
</dbReference>
<gene>
    <name evidence="5" type="primary">csiR_2</name>
    <name evidence="5" type="ORF">NCTC10821_02061</name>
</gene>
<dbReference type="AlphaFoldDB" id="A0A378TCL0"/>
<dbReference type="InterPro" id="IPR008920">
    <property type="entry name" value="TF_FadR/GntR_C"/>
</dbReference>
<evidence type="ECO:0000313" key="6">
    <source>
        <dbReference type="Proteomes" id="UP000254978"/>
    </source>
</evidence>
<dbReference type="EMBL" id="UGQT01000001">
    <property type="protein sequence ID" value="STZ58548.1"/>
    <property type="molecule type" value="Genomic_DNA"/>
</dbReference>
<evidence type="ECO:0000256" key="1">
    <source>
        <dbReference type="ARBA" id="ARBA00023015"/>
    </source>
</evidence>
<dbReference type="SUPFAM" id="SSF48008">
    <property type="entry name" value="GntR ligand-binding domain-like"/>
    <property type="match status" value="1"/>
</dbReference>
<accession>A0A378TCL0</accession>
<protein>
    <submittedName>
        <fullName evidence="5">GntR family transcriptional regulator</fullName>
    </submittedName>
</protein>
<name>A0A378TCL0_9MYCO</name>
<proteinExistence type="predicted"/>
<reference evidence="5 6" key="1">
    <citation type="submission" date="2018-06" db="EMBL/GenBank/DDBJ databases">
        <authorList>
            <consortium name="Pathogen Informatics"/>
            <person name="Doyle S."/>
        </authorList>
    </citation>
    <scope>NUCLEOTIDE SEQUENCE [LARGE SCALE GENOMIC DNA]</scope>
    <source>
        <strain evidence="5 6">NCTC10821</strain>
    </source>
</reference>
<dbReference type="GO" id="GO:0003677">
    <property type="term" value="F:DNA binding"/>
    <property type="evidence" value="ECO:0007669"/>
    <property type="project" value="UniProtKB-KW"/>
</dbReference>
<keyword evidence="2" id="KW-0238">DNA-binding</keyword>
<dbReference type="PANTHER" id="PTHR43537">
    <property type="entry name" value="TRANSCRIPTIONAL REGULATOR, GNTR FAMILY"/>
    <property type="match status" value="1"/>
</dbReference>
<dbReference type="SUPFAM" id="SSF46785">
    <property type="entry name" value="Winged helix' DNA-binding domain"/>
    <property type="match status" value="1"/>
</dbReference>
<dbReference type="Proteomes" id="UP000254978">
    <property type="component" value="Unassembled WGS sequence"/>
</dbReference>
<evidence type="ECO:0000259" key="4">
    <source>
        <dbReference type="SMART" id="SM00895"/>
    </source>
</evidence>
<evidence type="ECO:0000256" key="2">
    <source>
        <dbReference type="ARBA" id="ARBA00023125"/>
    </source>
</evidence>
<keyword evidence="1" id="KW-0805">Transcription regulation</keyword>
<dbReference type="Gene3D" id="1.10.10.10">
    <property type="entry name" value="Winged helix-like DNA-binding domain superfamily/Winged helix DNA-binding domain"/>
    <property type="match status" value="1"/>
</dbReference>
<dbReference type="InterPro" id="IPR011711">
    <property type="entry name" value="GntR_C"/>
</dbReference>
<evidence type="ECO:0000313" key="5">
    <source>
        <dbReference type="EMBL" id="STZ58548.1"/>
    </source>
</evidence>
<feature type="domain" description="GntR C-terminal" evidence="4">
    <location>
        <begin position="39"/>
        <end position="163"/>
    </location>
</feature>
<dbReference type="Pfam" id="PF07729">
    <property type="entry name" value="FCD"/>
    <property type="match status" value="1"/>
</dbReference>
<dbReference type="Gene3D" id="1.20.120.530">
    <property type="entry name" value="GntR ligand-binding domain-like"/>
    <property type="match status" value="1"/>
</dbReference>
<keyword evidence="3" id="KW-0804">Transcription</keyword>
<evidence type="ECO:0000256" key="3">
    <source>
        <dbReference type="ARBA" id="ARBA00023163"/>
    </source>
</evidence>
<dbReference type="SMART" id="SM00895">
    <property type="entry name" value="FCD"/>
    <property type="match status" value="1"/>
</dbReference>
<dbReference type="InterPro" id="IPR036390">
    <property type="entry name" value="WH_DNA-bd_sf"/>
</dbReference>
<keyword evidence="6" id="KW-1185">Reference proteome</keyword>